<accession>A0AAW1P6H7</accession>
<dbReference type="SUPFAM" id="SSF54695">
    <property type="entry name" value="POZ domain"/>
    <property type="match status" value="1"/>
</dbReference>
<feature type="domain" description="BTB" evidence="2">
    <location>
        <begin position="580"/>
        <end position="658"/>
    </location>
</feature>
<dbReference type="EMBL" id="JALJOR010000013">
    <property type="protein sequence ID" value="KAK9806921.1"/>
    <property type="molecule type" value="Genomic_DNA"/>
</dbReference>
<evidence type="ECO:0000313" key="3">
    <source>
        <dbReference type="EMBL" id="KAK9806921.1"/>
    </source>
</evidence>
<sequence>MEPSRSSLQTREPSVGRRLVRRKPAAADVAQITDTLVSLGCLIAADAARDSAAPGGKVEERFVAAQDFNALRQLLAAAAAKCAPNEELRSLHVFETLAGGMGSAPGVVSSSTYAPSAEWEPLLTQHLGALPTLGAMLKYHAADEVQKALLAAADINSFQRHLTTFLLHDLLPRITTLALEPLLLKLLEEAQVLNAAEQAHLRQQPLVFLPGASGSPTDARLLPASRFWEPPVGMPDCIKRLVDPAGQDFFLLPAAYAAPVVLRTLAAVGLQADLSAPIFKYCVQRFVAKAWAARELDEEAILATGIALAQQLTPARINDLSRHAVFWQDSNSWQTYAGFLLTTRFIPMASLAGLPKPYSLKPWRRPASQPQLTSFAEAEDHEHYALVYTAVPVINAALTDLKETRTALGQVEPMPRLENVLNHLVKLACPNGGIADQCRDMRDNAQALGHLLTDTERAYKLLLAATQNPIGYAVPLGQGGSVSRLIEKKLARKRWVLLPDSYRFVKASELCFNLQPGQSTPGMYPVPPALQAWDRDLLKRLGACDALDGAPVIAAPQGNPVRERLARGSIADDFNDPKWADAMVALKGCENRPLHLHRVLVAPHCESLAARWSGPWDETRRVTIIDGRICPACGIEASYGMLVTFLRFFYTGEVTLQEPAPEGKTRVDLLAELLALADCYGVPFILHTCEYLLRPETAAYRGLPAELQHKVAK</sequence>
<dbReference type="Proteomes" id="UP001489004">
    <property type="component" value="Unassembled WGS sequence"/>
</dbReference>
<protein>
    <recommendedName>
        <fullName evidence="2">BTB domain-containing protein</fullName>
    </recommendedName>
</protein>
<comment type="pathway">
    <text evidence="1">Protein modification; protein ubiquitination.</text>
</comment>
<reference evidence="3 4" key="1">
    <citation type="journal article" date="2024" name="Nat. Commun.">
        <title>Phylogenomics reveals the evolutionary origins of lichenization in chlorophyte algae.</title>
        <authorList>
            <person name="Puginier C."/>
            <person name="Libourel C."/>
            <person name="Otte J."/>
            <person name="Skaloud P."/>
            <person name="Haon M."/>
            <person name="Grisel S."/>
            <person name="Petersen M."/>
            <person name="Berrin J.G."/>
            <person name="Delaux P.M."/>
            <person name="Dal Grande F."/>
            <person name="Keller J."/>
        </authorList>
    </citation>
    <scope>NUCLEOTIDE SEQUENCE [LARGE SCALE GENOMIC DNA]</scope>
    <source>
        <strain evidence="3 4">SAG 2043</strain>
    </source>
</reference>
<dbReference type="Gene3D" id="3.30.710.10">
    <property type="entry name" value="Potassium Channel Kv1.1, Chain A"/>
    <property type="match status" value="1"/>
</dbReference>
<dbReference type="PROSITE" id="PS50097">
    <property type="entry name" value="BTB"/>
    <property type="match status" value="1"/>
</dbReference>
<dbReference type="InterPro" id="IPR000210">
    <property type="entry name" value="BTB/POZ_dom"/>
</dbReference>
<comment type="caution">
    <text evidence="3">The sequence shown here is derived from an EMBL/GenBank/DDBJ whole genome shotgun (WGS) entry which is preliminary data.</text>
</comment>
<keyword evidence="4" id="KW-1185">Reference proteome</keyword>
<name>A0AAW1P6H7_9CHLO</name>
<dbReference type="AlphaFoldDB" id="A0AAW1P6H7"/>
<gene>
    <name evidence="3" type="ORF">WJX72_007518</name>
</gene>
<proteinExistence type="predicted"/>
<evidence type="ECO:0000313" key="4">
    <source>
        <dbReference type="Proteomes" id="UP001489004"/>
    </source>
</evidence>
<evidence type="ECO:0000256" key="1">
    <source>
        <dbReference type="ARBA" id="ARBA00004906"/>
    </source>
</evidence>
<dbReference type="InterPro" id="IPR011333">
    <property type="entry name" value="SKP1/BTB/POZ_sf"/>
</dbReference>
<evidence type="ECO:0000259" key="2">
    <source>
        <dbReference type="PROSITE" id="PS50097"/>
    </source>
</evidence>
<organism evidence="3 4">
    <name type="scientific">[Myrmecia] bisecta</name>
    <dbReference type="NCBI Taxonomy" id="41462"/>
    <lineage>
        <taxon>Eukaryota</taxon>
        <taxon>Viridiplantae</taxon>
        <taxon>Chlorophyta</taxon>
        <taxon>core chlorophytes</taxon>
        <taxon>Trebouxiophyceae</taxon>
        <taxon>Trebouxiales</taxon>
        <taxon>Trebouxiaceae</taxon>
        <taxon>Myrmecia</taxon>
    </lineage>
</organism>